<dbReference type="InterPro" id="IPR003599">
    <property type="entry name" value="Ig_sub"/>
</dbReference>
<evidence type="ECO:0000256" key="13">
    <source>
        <dbReference type="ARBA" id="ARBA00034103"/>
    </source>
</evidence>
<dbReference type="CDD" id="cd00063">
    <property type="entry name" value="FN3"/>
    <property type="match status" value="10"/>
</dbReference>
<feature type="domain" description="Fibronectin type-III" evidence="17">
    <location>
        <begin position="695"/>
        <end position="797"/>
    </location>
</feature>
<keyword evidence="19" id="KW-1185">Reference proteome</keyword>
<dbReference type="SMART" id="SM00408">
    <property type="entry name" value="IGc2"/>
    <property type="match status" value="4"/>
</dbReference>
<dbReference type="FunFam" id="2.60.40.10:FF:000434">
    <property type="entry name" value="Sidekick cell adhesion molecule 2"/>
    <property type="match status" value="1"/>
</dbReference>
<evidence type="ECO:0000313" key="19">
    <source>
        <dbReference type="Proteomes" id="UP000694388"/>
    </source>
</evidence>
<evidence type="ECO:0000256" key="5">
    <source>
        <dbReference type="ARBA" id="ARBA00022737"/>
    </source>
</evidence>
<proteinExistence type="inferred from homology"/>
<keyword evidence="7" id="KW-1133">Transmembrane helix</keyword>
<evidence type="ECO:0000256" key="12">
    <source>
        <dbReference type="ARBA" id="ARBA00023319"/>
    </source>
</evidence>
<keyword evidence="11" id="KW-0325">Glycoprotein</keyword>
<evidence type="ECO:0000256" key="7">
    <source>
        <dbReference type="ARBA" id="ARBA00022989"/>
    </source>
</evidence>
<reference evidence="18" key="1">
    <citation type="submission" date="2025-08" db="UniProtKB">
        <authorList>
            <consortium name="Ensembl"/>
        </authorList>
    </citation>
    <scope>IDENTIFICATION</scope>
</reference>
<dbReference type="FunFam" id="2.60.40.10:FF:001223">
    <property type="entry name" value="Sidekick cell adhesion molecule 1"/>
    <property type="match status" value="1"/>
</dbReference>
<feature type="domain" description="Ig-like" evidence="16">
    <location>
        <begin position="9"/>
        <end position="105"/>
    </location>
</feature>
<feature type="domain" description="Fibronectin type-III" evidence="17">
    <location>
        <begin position="1108"/>
        <end position="1204"/>
    </location>
</feature>
<dbReference type="InterPro" id="IPR007110">
    <property type="entry name" value="Ig-like_dom"/>
</dbReference>
<dbReference type="SMART" id="SM00060">
    <property type="entry name" value="FN3"/>
    <property type="match status" value="10"/>
</dbReference>
<dbReference type="FunFam" id="2.60.40.10:FF:000032">
    <property type="entry name" value="palladin isoform X1"/>
    <property type="match status" value="1"/>
</dbReference>
<dbReference type="FunFam" id="2.60.40.10:FF:000360">
    <property type="entry name" value="Sidekick cell adhesion molecule 2"/>
    <property type="match status" value="1"/>
</dbReference>
<dbReference type="SUPFAM" id="SSF48726">
    <property type="entry name" value="Immunoglobulin"/>
    <property type="match status" value="5"/>
</dbReference>
<feature type="domain" description="Fibronectin type-III" evidence="17">
    <location>
        <begin position="1004"/>
        <end position="1103"/>
    </location>
</feature>
<dbReference type="FunFam" id="2.60.40.10:FF:000209">
    <property type="entry name" value="Sidekick cell adhesion molecule 2"/>
    <property type="match status" value="1"/>
</dbReference>
<feature type="region of interest" description="Disordered" evidence="15">
    <location>
        <begin position="1095"/>
        <end position="1115"/>
    </location>
</feature>
<evidence type="ECO:0000256" key="2">
    <source>
        <dbReference type="ARBA" id="ARBA00022475"/>
    </source>
</evidence>
<dbReference type="InterPro" id="IPR003961">
    <property type="entry name" value="FN3_dom"/>
</dbReference>
<dbReference type="OMA" id="RTCASEY"/>
<keyword evidence="9" id="KW-0472">Membrane</keyword>
<dbReference type="InterPro" id="IPR003598">
    <property type="entry name" value="Ig_sub2"/>
</dbReference>
<dbReference type="SUPFAM" id="SSF49265">
    <property type="entry name" value="Fibronectin type III"/>
    <property type="match status" value="5"/>
</dbReference>
<evidence type="ECO:0000256" key="6">
    <source>
        <dbReference type="ARBA" id="ARBA00022889"/>
    </source>
</evidence>
<feature type="domain" description="Fibronectin type-III" evidence="17">
    <location>
        <begin position="801"/>
        <end position="895"/>
    </location>
</feature>
<feature type="compositionally biased region" description="Polar residues" evidence="15">
    <location>
        <begin position="1098"/>
        <end position="1115"/>
    </location>
</feature>
<name>A0A8C4QIJ2_EPTBU</name>
<dbReference type="GO" id="GO:0098609">
    <property type="term" value="P:cell-cell adhesion"/>
    <property type="evidence" value="ECO:0007669"/>
    <property type="project" value="TreeGrafter"/>
</dbReference>
<dbReference type="FunFam" id="2.60.40.10:FF:000158">
    <property type="entry name" value="Sidekick cell adhesion molecule 2"/>
    <property type="match status" value="1"/>
</dbReference>
<feature type="domain" description="Ig-like" evidence="16">
    <location>
        <begin position="306"/>
        <end position="392"/>
    </location>
</feature>
<sequence>MTLKLPLFPRRTDLGDFEEVGERTLSVERGEAIIIDPPQIGSYPQPQVTWFREGRKVSPTSRIVVTLSNQLVVMLVGSGDAGTYHAQVMNERNGETKTGPPIVLTVRESESNVHSSTPDVVVTPRNASVVAGAAEVSFECIPFVRPLRQFSIVWKRNGAPVTSSLSDHDRRLKLVNPSPEDAGRYDCEVWLTGSGRPPLIRTAYLSVSEVPQFAKEPEKRIPGIVGSELDIPCQASGLPVPSVTWYHDGLPVGLASIDGRYQVLPHGSLRIHRLEEKDSGMLQCFAKNSAGEVQTHAHLTVRSFPPNITQGPVDSTVIEGSSVSLLCETSGAPKPTITWLRGGKPLSPGSPRFSVTSSGSLHLNPAELRDSGTYTCRAKNYRGEALARANLVVWVRTRIVIPPRDQNVVKGMTVALHCGVTHDPVVPVRFDWEKDGVAVEPELVPRYSLDSDGSLHITRTWSADIGIYNCHVRSTAGNDSKSARVDVREAPHAPRSVSARLGSSEARSIDISWLSGYDGNTPLLRYILEASENGSPWIILRSDVAPALTNLTLRGLAPAQSYHFRLTGVNGVGAGEPSSETDRTVLPEEPPDASPLNLLASGQTNQTIALLWQPPPEIQWNGVLKGYLIRYRLSGLPSDYLYKNVPNPDVMSFRLEDLNVWTSYDVEIAAYNAAGLGPYCAAVTERTHEGVPKAAPERMQAQAVNSTTLRLRWYPPRRSLIYGIVQGYKLLAWRSETPKEVMVRILPPPSPATQPGPVKGLITGLKKFTEYYVSVLCFTTPGDGPRSPPLRLHTAEDVPGPVGNLRFSEILDTSLKIIWEEPRDKNGILFGYKVSWVEFNKTHNRVTHNLSNSTLEYRVTGLAALTTYVIEISARTTVGSGPVTATSISSGIPPELPGAPSNLIVSNIAARSVLLQFRAGFDGKTSILKWVVEAQKETGESAEEDWETIYEQKNNPSARSLEVPNLVPFTNYRFRLRQTNIMGTSPPSKATRHVKTSPAAPDYAPTSIMVRTASETSLWVRWAPLQENDFNAPASSLGYRVRCRRANRLTTPPLILTVDDVSEREVTVQGLRPWADYEIFVQAYNRMGSGPWAGPVTGHTSESVPSNGPDNLTANATSPTTVLITWGQVSEDERNGLILGYKVWFREEGARNDFVHKIVRGNHSRSFLLAALRRYTPYEIQLQAYTRAGDGARSPPVYVRTLDSVPGPPFALYFPDVQLTSVRLAWQPPTEPNGVILGYKVAHWLDSGDSHSSPLAEVKPEARHFFAGGLIPNSIYHFRVTARTRKGWGETAEVIVVNTESRDHPDAPSKLAIPKLWVGSRSVTMSWDPGNDHSAPLRHYILQARSLPDGHWFTHSPWVPPHLTTYTADRLKPFTAYIFRLAAQNDVGQSHWSEASPAVVTLQAAPEKPPSIISIVPRTTSSVLVKWEPPAEDYVNGVLLGYHVLYRELSLGSHQQPALPPNHAVTPRIPSPIQAQLLAKYNVRTVNNSAATDYELARLTKFRQYEICIRAYTVAGDGPTTVPLQVYVGEAGWCRFSTFNILLCISKTGMSWNNLFR</sequence>
<evidence type="ECO:0000313" key="18">
    <source>
        <dbReference type="Ensembl" id="ENSEBUP00000015155.1"/>
    </source>
</evidence>
<protein>
    <submittedName>
        <fullName evidence="18">Sidekick cell adhesion molecule 2</fullName>
    </submittedName>
</protein>
<comment type="similarity">
    <text evidence="14">Belongs to the sidekick family.</text>
</comment>
<keyword evidence="2" id="KW-1003">Cell membrane</keyword>
<evidence type="ECO:0000259" key="17">
    <source>
        <dbReference type="PROSITE" id="PS50853"/>
    </source>
</evidence>
<dbReference type="PROSITE" id="PS50853">
    <property type="entry name" value="FN3"/>
    <property type="match status" value="10"/>
</dbReference>
<keyword evidence="12" id="KW-0393">Immunoglobulin domain</keyword>
<keyword evidence="6" id="KW-0130">Cell adhesion</keyword>
<dbReference type="FunFam" id="2.60.40.10:FF:000177">
    <property type="entry name" value="Sidekick cell adhesion molecule 2"/>
    <property type="match status" value="1"/>
</dbReference>
<dbReference type="Ensembl" id="ENSEBUT00000015731.1">
    <property type="protein sequence ID" value="ENSEBUP00000015155.1"/>
    <property type="gene ID" value="ENSEBUG00000009541.1"/>
</dbReference>
<dbReference type="PROSITE" id="PS50835">
    <property type="entry name" value="IG_LIKE"/>
    <property type="match status" value="5"/>
</dbReference>
<dbReference type="Gene3D" id="2.60.40.10">
    <property type="entry name" value="Immunoglobulins"/>
    <property type="match status" value="15"/>
</dbReference>
<feature type="domain" description="Ig-like" evidence="16">
    <location>
        <begin position="397"/>
        <end position="486"/>
    </location>
</feature>
<evidence type="ECO:0000256" key="15">
    <source>
        <dbReference type="SAM" id="MobiDB-lite"/>
    </source>
</evidence>
<keyword evidence="5" id="KW-0677">Repeat</keyword>
<evidence type="ECO:0000256" key="3">
    <source>
        <dbReference type="ARBA" id="ARBA00022692"/>
    </source>
</evidence>
<keyword evidence="8" id="KW-0770">Synapse</keyword>
<keyword evidence="4" id="KW-0732">Signal</keyword>
<evidence type="ECO:0000256" key="11">
    <source>
        <dbReference type="ARBA" id="ARBA00023180"/>
    </source>
</evidence>
<feature type="domain" description="Fibronectin type-III" evidence="17">
    <location>
        <begin position="594"/>
        <end position="690"/>
    </location>
</feature>
<dbReference type="FunFam" id="2.60.40.10:FF:000028">
    <property type="entry name" value="Neuronal cell adhesion molecule"/>
    <property type="match status" value="2"/>
</dbReference>
<feature type="domain" description="Ig-like" evidence="16">
    <location>
        <begin position="211"/>
        <end position="300"/>
    </location>
</feature>
<feature type="domain" description="Fibronectin type-III" evidence="17">
    <location>
        <begin position="1307"/>
        <end position="1404"/>
    </location>
</feature>
<dbReference type="GeneTree" id="ENSGT00940000155761"/>
<dbReference type="FunFam" id="2.60.40.10:FF:000206">
    <property type="entry name" value="Sidekick cell adhesion molecule 2"/>
    <property type="match status" value="1"/>
</dbReference>
<dbReference type="SMART" id="SM00409">
    <property type="entry name" value="IG"/>
    <property type="match status" value="5"/>
</dbReference>
<reference evidence="18" key="2">
    <citation type="submission" date="2025-09" db="UniProtKB">
        <authorList>
            <consortium name="Ensembl"/>
        </authorList>
    </citation>
    <scope>IDENTIFICATION</scope>
</reference>
<organism evidence="18 19">
    <name type="scientific">Eptatretus burgeri</name>
    <name type="common">Inshore hagfish</name>
    <dbReference type="NCBI Taxonomy" id="7764"/>
    <lineage>
        <taxon>Eukaryota</taxon>
        <taxon>Metazoa</taxon>
        <taxon>Chordata</taxon>
        <taxon>Craniata</taxon>
        <taxon>Vertebrata</taxon>
        <taxon>Cyclostomata</taxon>
        <taxon>Myxini</taxon>
        <taxon>Myxiniformes</taxon>
        <taxon>Myxinidae</taxon>
        <taxon>Eptatretinae</taxon>
        <taxon>Eptatretus</taxon>
    </lineage>
</organism>
<dbReference type="GO" id="GO:0005886">
    <property type="term" value="C:plasma membrane"/>
    <property type="evidence" value="ECO:0007669"/>
    <property type="project" value="UniProtKB-SubCell"/>
</dbReference>
<feature type="domain" description="Fibronectin type-III" evidence="17">
    <location>
        <begin position="493"/>
        <end position="588"/>
    </location>
</feature>
<evidence type="ECO:0000256" key="10">
    <source>
        <dbReference type="ARBA" id="ARBA00023157"/>
    </source>
</evidence>
<evidence type="ECO:0000256" key="4">
    <source>
        <dbReference type="ARBA" id="ARBA00022729"/>
    </source>
</evidence>
<feature type="domain" description="Fibronectin type-III" evidence="17">
    <location>
        <begin position="1208"/>
        <end position="1302"/>
    </location>
</feature>
<evidence type="ECO:0000256" key="8">
    <source>
        <dbReference type="ARBA" id="ARBA00023018"/>
    </source>
</evidence>
<evidence type="ECO:0000256" key="14">
    <source>
        <dbReference type="ARBA" id="ARBA00061621"/>
    </source>
</evidence>
<evidence type="ECO:0000259" key="16">
    <source>
        <dbReference type="PROSITE" id="PS50835"/>
    </source>
</evidence>
<dbReference type="PANTHER" id="PTHR44170">
    <property type="entry name" value="PROTEIN SIDEKICK"/>
    <property type="match status" value="1"/>
</dbReference>
<feature type="domain" description="Ig-like" evidence="16">
    <location>
        <begin position="118"/>
        <end position="189"/>
    </location>
</feature>
<keyword evidence="10" id="KW-1015">Disulfide bond</keyword>
<dbReference type="FunFam" id="2.60.40.10:FF:000202">
    <property type="entry name" value="Sidekick cell adhesion molecule 1"/>
    <property type="match status" value="1"/>
</dbReference>
<feature type="domain" description="Fibronectin type-III" evidence="17">
    <location>
        <begin position="1409"/>
        <end position="1531"/>
    </location>
</feature>
<dbReference type="PANTHER" id="PTHR44170:SF49">
    <property type="entry name" value="PROTEIN SIDEKICK-1 ISOFORM X1"/>
    <property type="match status" value="1"/>
</dbReference>
<evidence type="ECO:0000256" key="1">
    <source>
        <dbReference type="ARBA" id="ARBA00004251"/>
    </source>
</evidence>
<dbReference type="InterPro" id="IPR036116">
    <property type="entry name" value="FN3_sf"/>
</dbReference>
<dbReference type="InterPro" id="IPR013783">
    <property type="entry name" value="Ig-like_fold"/>
</dbReference>
<dbReference type="InterPro" id="IPR013098">
    <property type="entry name" value="Ig_I-set"/>
</dbReference>
<accession>A0A8C4QIJ2</accession>
<dbReference type="InterPro" id="IPR036179">
    <property type="entry name" value="Ig-like_dom_sf"/>
</dbReference>
<comment type="subcellular location">
    <subcellularLocation>
        <location evidence="1">Cell membrane</location>
        <topology evidence="1">Single-pass type I membrane protein</topology>
    </subcellularLocation>
    <subcellularLocation>
        <location evidence="13">Synapse</location>
    </subcellularLocation>
</comment>
<dbReference type="GO" id="GO:0045202">
    <property type="term" value="C:synapse"/>
    <property type="evidence" value="ECO:0007669"/>
    <property type="project" value="UniProtKB-SubCell"/>
</dbReference>
<feature type="domain" description="Fibronectin type-III" evidence="17">
    <location>
        <begin position="899"/>
        <end position="999"/>
    </location>
</feature>
<dbReference type="Pfam" id="PF00041">
    <property type="entry name" value="fn3"/>
    <property type="match status" value="10"/>
</dbReference>
<dbReference type="PRINTS" id="PR00014">
    <property type="entry name" value="FNTYPEIII"/>
</dbReference>
<evidence type="ECO:0000256" key="9">
    <source>
        <dbReference type="ARBA" id="ARBA00023136"/>
    </source>
</evidence>
<keyword evidence="3" id="KW-0812">Transmembrane</keyword>
<dbReference type="Proteomes" id="UP000694388">
    <property type="component" value="Unplaced"/>
</dbReference>
<dbReference type="Pfam" id="PF07679">
    <property type="entry name" value="I-set"/>
    <property type="match status" value="4"/>
</dbReference>